<reference evidence="5 6" key="1">
    <citation type="submission" date="2020-07" db="EMBL/GenBank/DDBJ databases">
        <title>Sequencing the genomes of 1000 actinobacteria strains.</title>
        <authorList>
            <person name="Klenk H.-P."/>
        </authorList>
    </citation>
    <scope>NUCLEOTIDE SEQUENCE [LARGE SCALE GENOMIC DNA]</scope>
    <source>
        <strain evidence="5 6">DSM 22083</strain>
    </source>
</reference>
<comment type="similarity">
    <text evidence="1">Belongs to the UPF0749 family.</text>
</comment>
<dbReference type="PANTHER" id="PTHR37313:SF2">
    <property type="entry name" value="UPF0749 PROTEIN YLXX"/>
    <property type="match status" value="1"/>
</dbReference>
<gene>
    <name evidence="5" type="ORF">BKA15_000086</name>
</gene>
<evidence type="ECO:0000256" key="1">
    <source>
        <dbReference type="ARBA" id="ARBA00009108"/>
    </source>
</evidence>
<dbReference type="GO" id="GO:0005886">
    <property type="term" value="C:plasma membrane"/>
    <property type="evidence" value="ECO:0007669"/>
    <property type="project" value="TreeGrafter"/>
</dbReference>
<dbReference type="PANTHER" id="PTHR37313">
    <property type="entry name" value="UPF0749 PROTEIN RV1825"/>
    <property type="match status" value="1"/>
</dbReference>
<dbReference type="EMBL" id="JACCBU010000001">
    <property type="protein sequence ID" value="NYE68757.1"/>
    <property type="molecule type" value="Genomic_DNA"/>
</dbReference>
<keyword evidence="4" id="KW-0472">Membrane</keyword>
<feature type="coiled-coil region" evidence="2">
    <location>
        <begin position="84"/>
        <end position="132"/>
    </location>
</feature>
<dbReference type="InterPro" id="IPR010273">
    <property type="entry name" value="DUF881"/>
</dbReference>
<keyword evidence="4" id="KW-0812">Transmembrane</keyword>
<accession>A0A7Y9I275</accession>
<feature type="transmembrane region" description="Helical" evidence="4">
    <location>
        <begin position="46"/>
        <end position="65"/>
    </location>
</feature>
<dbReference type="Gene3D" id="3.30.70.1880">
    <property type="entry name" value="Protein of unknown function DUF881"/>
    <property type="match status" value="1"/>
</dbReference>
<feature type="compositionally biased region" description="Basic and acidic residues" evidence="3">
    <location>
        <begin position="1"/>
        <end position="10"/>
    </location>
</feature>
<dbReference type="RefSeq" id="WP_179747638.1">
    <property type="nucleotide sequence ID" value="NZ_JACCBU010000001.1"/>
</dbReference>
<protein>
    <submittedName>
        <fullName evidence="5">Uncharacterized protein YlxW (UPF0749 family)</fullName>
    </submittedName>
</protein>
<evidence type="ECO:0000256" key="2">
    <source>
        <dbReference type="SAM" id="Coils"/>
    </source>
</evidence>
<evidence type="ECO:0000256" key="3">
    <source>
        <dbReference type="SAM" id="MobiDB-lite"/>
    </source>
</evidence>
<comment type="caution">
    <text evidence="5">The sequence shown here is derived from an EMBL/GenBank/DDBJ whole genome shotgun (WGS) entry which is preliminary data.</text>
</comment>
<keyword evidence="6" id="KW-1185">Reference proteome</keyword>
<dbReference type="Proteomes" id="UP000569914">
    <property type="component" value="Unassembled WGS sequence"/>
</dbReference>
<sequence>MPESKSRGPEEPDEAPVPKRSRPAEPEEAPLRRLGRAMIRPGKAQLIAAVMLFLVGLGAVMQIRANSADDTYRNLNREQLFILLDGLGQKSKQYEAEIADLEQKKKDLASGADSSKKAREQLEQNLEKASILAGTIPAQGPGIRMTIEDPQNKVDGDVLLSAIEELRDAGAEVIEINNSIRVVASTWFAGGGDQLVADGRPISRPITISVIGDPHSLEEASRFRGGIVSEITGPQIGGTVEISQLSRLVISSLHRAEPNQYARPASSPPTPR</sequence>
<dbReference type="AlphaFoldDB" id="A0A7Y9I275"/>
<dbReference type="Pfam" id="PF05949">
    <property type="entry name" value="DUF881"/>
    <property type="match status" value="1"/>
</dbReference>
<feature type="region of interest" description="Disordered" evidence="3">
    <location>
        <begin position="1"/>
        <end position="29"/>
    </location>
</feature>
<name>A0A7Y9I275_9ACTN</name>
<organism evidence="5 6">
    <name type="scientific">Microlunatus parietis</name>
    <dbReference type="NCBI Taxonomy" id="682979"/>
    <lineage>
        <taxon>Bacteria</taxon>
        <taxon>Bacillati</taxon>
        <taxon>Actinomycetota</taxon>
        <taxon>Actinomycetes</taxon>
        <taxon>Propionibacteriales</taxon>
        <taxon>Propionibacteriaceae</taxon>
        <taxon>Microlunatus</taxon>
    </lineage>
</organism>
<keyword evidence="4" id="KW-1133">Transmembrane helix</keyword>
<keyword evidence="2" id="KW-0175">Coiled coil</keyword>
<evidence type="ECO:0000313" key="5">
    <source>
        <dbReference type="EMBL" id="NYE68757.1"/>
    </source>
</evidence>
<proteinExistence type="inferred from homology"/>
<evidence type="ECO:0000313" key="6">
    <source>
        <dbReference type="Proteomes" id="UP000569914"/>
    </source>
</evidence>
<evidence type="ECO:0000256" key="4">
    <source>
        <dbReference type="SAM" id="Phobius"/>
    </source>
</evidence>